<evidence type="ECO:0000256" key="3">
    <source>
        <dbReference type="ARBA" id="ARBA00022630"/>
    </source>
</evidence>
<evidence type="ECO:0000256" key="5">
    <source>
        <dbReference type="ARBA" id="ARBA00022827"/>
    </source>
</evidence>
<keyword evidence="8" id="KW-0496">Mitochondrion</keyword>
<comment type="similarity">
    <text evidence="9">Belongs to the SQRD family.</text>
</comment>
<keyword evidence="13" id="KW-1185">Reference proteome</keyword>
<dbReference type="InterPro" id="IPR036188">
    <property type="entry name" value="FAD/NAD-bd_sf"/>
</dbReference>
<evidence type="ECO:0000256" key="1">
    <source>
        <dbReference type="ARBA" id="ARBA00001974"/>
    </source>
</evidence>
<dbReference type="GO" id="GO:0006750">
    <property type="term" value="P:glutathione biosynthetic process"/>
    <property type="evidence" value="ECO:0007669"/>
    <property type="project" value="EnsemblFungi"/>
</dbReference>
<evidence type="ECO:0000256" key="4">
    <source>
        <dbReference type="ARBA" id="ARBA00022719"/>
    </source>
</evidence>
<feature type="domain" description="FAD/NAD(P)-binding" evidence="11">
    <location>
        <begin position="34"/>
        <end position="147"/>
    </location>
</feature>
<comment type="cofactor">
    <cofactor evidence="1">
        <name>FAD</name>
        <dbReference type="ChEBI" id="CHEBI:57692"/>
    </cofactor>
</comment>
<dbReference type="Gene3D" id="3.50.50.60">
    <property type="entry name" value="FAD/NAD(P)-binding domain"/>
    <property type="match status" value="2"/>
</dbReference>
<dbReference type="GO" id="GO:0071949">
    <property type="term" value="F:FAD binding"/>
    <property type="evidence" value="ECO:0007669"/>
    <property type="project" value="EnsemblFungi"/>
</dbReference>
<organism evidence="12 13">
    <name type="scientific">Syncephalastrum racemosum</name>
    <name type="common">Filamentous fungus</name>
    <dbReference type="NCBI Taxonomy" id="13706"/>
    <lineage>
        <taxon>Eukaryota</taxon>
        <taxon>Fungi</taxon>
        <taxon>Fungi incertae sedis</taxon>
        <taxon>Mucoromycota</taxon>
        <taxon>Mucoromycotina</taxon>
        <taxon>Mucoromycetes</taxon>
        <taxon>Mucorales</taxon>
        <taxon>Syncephalastraceae</taxon>
        <taxon>Syncephalastrum</taxon>
    </lineage>
</organism>
<keyword evidence="7" id="KW-0560">Oxidoreductase</keyword>
<dbReference type="AlphaFoldDB" id="A0A1X2HPR7"/>
<sequence length="443" mass="48341">MLSTASRLRFSAIAKRSFATASSETKAAVADKKYKVVVVGAGPGGLSVSSTLSRMLGKDQVAVIDPASTHYYQPLWTYVGGGLKSFDESKRPMEDLIPSNADWIQQRVTKLDPDNNQVSLNNGKTIGYDYLVVAAGIQINWDQVKGLPEALGKDGVTSNYSPDSVQKTWKFIQEFKGGNALFTFPNTPLKCPGAPTKIVFLAEEAFRANGVRDKTNVIYNTSLGKIFGVDHYGRVLQGLADERGIQVNFQTELTEINAADRKATFRNNANKEVKTYDYDFLHVAPPQGPPTFIKESKLADAAGFVDVNKQTLRHNKYKNVYSLGDCSSLPTSKTAAAITGESGVLKHNLIADLEGKSVEQAEYDGYTSCPLIVGREQLILAEFSGYTGQPLETFPVDQRTISSAAQTLNKEFIPALYWNGLLQGIWAGPSKIRGALSPFRSTN</sequence>
<dbReference type="OMA" id="ERYSMFI"/>
<comment type="caution">
    <text evidence="12">The sequence shown here is derived from an EMBL/GenBank/DDBJ whole genome shotgun (WGS) entry which is preliminary data.</text>
</comment>
<dbReference type="FunCoup" id="A0A1X2HPR7">
    <property type="interactions" value="272"/>
</dbReference>
<dbReference type="Proteomes" id="UP000242180">
    <property type="component" value="Unassembled WGS sequence"/>
</dbReference>
<dbReference type="Pfam" id="PF07992">
    <property type="entry name" value="Pyr_redox_2"/>
    <property type="match status" value="1"/>
</dbReference>
<dbReference type="GO" id="GO:0046938">
    <property type="term" value="P:phytochelatin biosynthetic process"/>
    <property type="evidence" value="ECO:0007669"/>
    <property type="project" value="EnsemblFungi"/>
</dbReference>
<dbReference type="InterPro" id="IPR023753">
    <property type="entry name" value="FAD/NAD-binding_dom"/>
</dbReference>
<name>A0A1X2HPR7_SYNRA</name>
<proteinExistence type="inferred from homology"/>
<dbReference type="OrthoDB" id="5376590at2759"/>
<evidence type="ECO:0000256" key="6">
    <source>
        <dbReference type="ARBA" id="ARBA00022946"/>
    </source>
</evidence>
<dbReference type="GO" id="GO:0070224">
    <property type="term" value="F:sulfide:quinone oxidoreductase activity"/>
    <property type="evidence" value="ECO:0007669"/>
    <property type="project" value="EnsemblFungi"/>
</dbReference>
<gene>
    <name evidence="12" type="ORF">BCR43DRAFT_470001</name>
</gene>
<accession>A0A1X2HPR7</accession>
<comment type="subcellular location">
    <subcellularLocation>
        <location evidence="2">Mitochondrion</location>
    </subcellularLocation>
</comment>
<dbReference type="PANTHER" id="PTHR10632">
    <property type="entry name" value="SULFIDE:QUINONE OXIDOREDUCTASE"/>
    <property type="match status" value="1"/>
</dbReference>
<evidence type="ECO:0000313" key="12">
    <source>
        <dbReference type="EMBL" id="ORZ01383.1"/>
    </source>
</evidence>
<dbReference type="SUPFAM" id="SSF51905">
    <property type="entry name" value="FAD/NAD(P)-binding domain"/>
    <property type="match status" value="2"/>
</dbReference>
<evidence type="ECO:0000256" key="8">
    <source>
        <dbReference type="ARBA" id="ARBA00023128"/>
    </source>
</evidence>
<dbReference type="GO" id="GO:0098849">
    <property type="term" value="P:cellular detoxification of cadmium ion"/>
    <property type="evidence" value="ECO:0007669"/>
    <property type="project" value="EnsemblFungi"/>
</dbReference>
<dbReference type="STRING" id="13706.A0A1X2HPR7"/>
<reference evidence="12 13" key="1">
    <citation type="submission" date="2016-07" db="EMBL/GenBank/DDBJ databases">
        <title>Pervasive Adenine N6-methylation of Active Genes in Fungi.</title>
        <authorList>
            <consortium name="DOE Joint Genome Institute"/>
            <person name="Mondo S.J."/>
            <person name="Dannebaum R.O."/>
            <person name="Kuo R.C."/>
            <person name="Labutti K."/>
            <person name="Haridas S."/>
            <person name="Kuo A."/>
            <person name="Salamov A."/>
            <person name="Ahrendt S.R."/>
            <person name="Lipzen A."/>
            <person name="Sullivan W."/>
            <person name="Andreopoulos W.B."/>
            <person name="Clum A."/>
            <person name="Lindquist E."/>
            <person name="Daum C."/>
            <person name="Ramamoorthy G.K."/>
            <person name="Gryganskyi A."/>
            <person name="Culley D."/>
            <person name="Magnuson J.K."/>
            <person name="James T.Y."/>
            <person name="O'Malley M.A."/>
            <person name="Stajich J.E."/>
            <person name="Spatafora J.W."/>
            <person name="Visel A."/>
            <person name="Grigoriev I.V."/>
        </authorList>
    </citation>
    <scope>NUCLEOTIDE SEQUENCE [LARGE SCALE GENOMIC DNA]</scope>
    <source>
        <strain evidence="12 13">NRRL 2496</strain>
    </source>
</reference>
<dbReference type="FunFam" id="3.50.50.60:FF:000034">
    <property type="entry name" value="sulfide:quinone oxidoreductase, mitochondrial"/>
    <property type="match status" value="1"/>
</dbReference>
<keyword evidence="4" id="KW-0874">Quinone</keyword>
<dbReference type="InterPro" id="IPR015904">
    <property type="entry name" value="Sulphide_quinone_reductase"/>
</dbReference>
<evidence type="ECO:0000256" key="2">
    <source>
        <dbReference type="ARBA" id="ARBA00004173"/>
    </source>
</evidence>
<keyword evidence="6" id="KW-0809">Transit peptide</keyword>
<evidence type="ECO:0000259" key="11">
    <source>
        <dbReference type="Pfam" id="PF07992"/>
    </source>
</evidence>
<protein>
    <recommendedName>
        <fullName evidence="10">Sulfide:quinone oxidoreductase, mitochondrial</fullName>
    </recommendedName>
</protein>
<dbReference type="GO" id="GO:0048038">
    <property type="term" value="F:quinone binding"/>
    <property type="evidence" value="ECO:0007669"/>
    <property type="project" value="UniProtKB-KW"/>
</dbReference>
<keyword evidence="3" id="KW-0285">Flavoprotein</keyword>
<dbReference type="GO" id="GO:0070221">
    <property type="term" value="P:sulfide oxidation, using sulfide:quinone oxidoreductase"/>
    <property type="evidence" value="ECO:0007669"/>
    <property type="project" value="TreeGrafter"/>
</dbReference>
<evidence type="ECO:0000313" key="13">
    <source>
        <dbReference type="Proteomes" id="UP000242180"/>
    </source>
</evidence>
<evidence type="ECO:0000256" key="10">
    <source>
        <dbReference type="ARBA" id="ARBA00070160"/>
    </source>
</evidence>
<dbReference type="PANTHER" id="PTHR10632:SF2">
    <property type="entry name" value="SULFIDE:QUINONE OXIDOREDUCTASE, MITOCHONDRIAL"/>
    <property type="match status" value="1"/>
</dbReference>
<dbReference type="GO" id="GO:0005739">
    <property type="term" value="C:mitochondrion"/>
    <property type="evidence" value="ECO:0007669"/>
    <property type="project" value="UniProtKB-SubCell"/>
</dbReference>
<dbReference type="EMBL" id="MCGN01000002">
    <property type="protein sequence ID" value="ORZ01383.1"/>
    <property type="molecule type" value="Genomic_DNA"/>
</dbReference>
<evidence type="ECO:0000256" key="9">
    <source>
        <dbReference type="ARBA" id="ARBA00060891"/>
    </source>
</evidence>
<dbReference type="InParanoid" id="A0A1X2HPR7"/>
<evidence type="ECO:0000256" key="7">
    <source>
        <dbReference type="ARBA" id="ARBA00023002"/>
    </source>
</evidence>
<keyword evidence="5" id="KW-0274">FAD</keyword>